<dbReference type="PROSITE" id="PS00136">
    <property type="entry name" value="SUBTILASE_ASP"/>
    <property type="match status" value="1"/>
</dbReference>
<feature type="domain" description="Peptidase S8/S53" evidence="7">
    <location>
        <begin position="205"/>
        <end position="443"/>
    </location>
</feature>
<dbReference type="EMBL" id="DSKL01000016">
    <property type="protein sequence ID" value="HEH81483.1"/>
    <property type="molecule type" value="Genomic_DNA"/>
</dbReference>
<dbReference type="InterPro" id="IPR036852">
    <property type="entry name" value="Peptidase_S8/S53_dom_sf"/>
</dbReference>
<evidence type="ECO:0000256" key="1">
    <source>
        <dbReference type="ARBA" id="ARBA00011073"/>
    </source>
</evidence>
<accession>A0A7C2FQ28</accession>
<dbReference type="GO" id="GO:0004252">
    <property type="term" value="F:serine-type endopeptidase activity"/>
    <property type="evidence" value="ECO:0007669"/>
    <property type="project" value="UniProtKB-UniRule"/>
</dbReference>
<organism evidence="8">
    <name type="scientific">Thermus islandicus</name>
    <dbReference type="NCBI Taxonomy" id="540988"/>
    <lineage>
        <taxon>Bacteria</taxon>
        <taxon>Thermotogati</taxon>
        <taxon>Deinococcota</taxon>
        <taxon>Deinococci</taxon>
        <taxon>Thermales</taxon>
        <taxon>Thermaceae</taxon>
        <taxon>Thermus</taxon>
    </lineage>
</organism>
<dbReference type="InterPro" id="IPR015500">
    <property type="entry name" value="Peptidase_S8_subtilisin-rel"/>
</dbReference>
<feature type="active site" description="Charge relay system" evidence="5">
    <location>
        <position position="248"/>
    </location>
</feature>
<feature type="active site" description="Charge relay system" evidence="5">
    <location>
        <position position="214"/>
    </location>
</feature>
<dbReference type="PROSITE" id="PS00138">
    <property type="entry name" value="SUBTILASE_SER"/>
    <property type="match status" value="1"/>
</dbReference>
<dbReference type="SUPFAM" id="SSF52743">
    <property type="entry name" value="Subtilisin-like"/>
    <property type="match status" value="1"/>
</dbReference>
<dbReference type="InterPro" id="IPR050131">
    <property type="entry name" value="Peptidase_S8_subtilisin-like"/>
</dbReference>
<dbReference type="Gene3D" id="3.40.50.200">
    <property type="entry name" value="Peptidase S8/S53 domain"/>
    <property type="match status" value="1"/>
</dbReference>
<evidence type="ECO:0000256" key="5">
    <source>
        <dbReference type="PROSITE-ProRule" id="PRU01240"/>
    </source>
</evidence>
<dbReference type="InterPro" id="IPR000209">
    <property type="entry name" value="Peptidase_S8/S53_dom"/>
</dbReference>
<dbReference type="AlphaFoldDB" id="A0A7C2FQ28"/>
<evidence type="ECO:0000256" key="6">
    <source>
        <dbReference type="RuleBase" id="RU003355"/>
    </source>
</evidence>
<evidence type="ECO:0000313" key="8">
    <source>
        <dbReference type="EMBL" id="HEH81483.1"/>
    </source>
</evidence>
<keyword evidence="4 5" id="KW-0720">Serine protease</keyword>
<comment type="caution">
    <text evidence="8">The sequence shown here is derived from an EMBL/GenBank/DDBJ whole genome shotgun (WGS) entry which is preliminary data.</text>
</comment>
<dbReference type="InterPro" id="IPR023828">
    <property type="entry name" value="Peptidase_S8_Ser-AS"/>
</dbReference>
<dbReference type="PRINTS" id="PR00723">
    <property type="entry name" value="SUBTILISIN"/>
</dbReference>
<dbReference type="PANTHER" id="PTHR43806:SF11">
    <property type="entry name" value="CEREVISIN-RELATED"/>
    <property type="match status" value="1"/>
</dbReference>
<proteinExistence type="inferred from homology"/>
<dbReference type="PANTHER" id="PTHR43806">
    <property type="entry name" value="PEPTIDASE S8"/>
    <property type="match status" value="1"/>
</dbReference>
<evidence type="ECO:0000259" key="7">
    <source>
        <dbReference type="Pfam" id="PF00082"/>
    </source>
</evidence>
<keyword evidence="2 5" id="KW-0645">Protease</keyword>
<reference evidence="8" key="1">
    <citation type="journal article" date="2020" name="mSystems">
        <title>Genome- and Community-Level Interaction Insights into Carbon Utilization and Element Cycling Functions of Hydrothermarchaeota in Hydrothermal Sediment.</title>
        <authorList>
            <person name="Zhou Z."/>
            <person name="Liu Y."/>
            <person name="Xu W."/>
            <person name="Pan J."/>
            <person name="Luo Z.H."/>
            <person name="Li M."/>
        </authorList>
    </citation>
    <scope>NUCLEOTIDE SEQUENCE [LARGE SCALE GENOMIC DNA]</scope>
    <source>
        <strain evidence="8">SpSt-246</strain>
    </source>
</reference>
<evidence type="ECO:0000256" key="4">
    <source>
        <dbReference type="ARBA" id="ARBA00022825"/>
    </source>
</evidence>
<name>A0A7C2FQ28_9DEIN</name>
<dbReference type="InterPro" id="IPR023827">
    <property type="entry name" value="Peptidase_S8_Asp-AS"/>
</dbReference>
<dbReference type="GO" id="GO:0006508">
    <property type="term" value="P:proteolysis"/>
    <property type="evidence" value="ECO:0007669"/>
    <property type="project" value="UniProtKB-KW"/>
</dbReference>
<keyword evidence="3 5" id="KW-0378">Hydrolase</keyword>
<comment type="similarity">
    <text evidence="1 5 6">Belongs to the peptidase S8 family.</text>
</comment>
<protein>
    <submittedName>
        <fullName evidence="8">Peptidase S8</fullName>
    </submittedName>
</protein>
<sequence length="454" mass="46488">MPPPPPNPLAGLVGLVLLGLLLFGLLQPPPPEKPLPAGALFPRRALVGEEVRLGIGALDPGRVRVSVEGVEARVVARRPGEVRFLVPEVPGGPRRVRAEGSPVVEAVLGVLGQVVRDEALLFLPKGASLRLPEGFGVLEAWDLGPCGGRLYRVSVGGLPLGLALERLAAQDAAYRADPESLWSLDALDPAQALGAKALWERGFRGRGVAVAVLDTGVGEHPFLEGRRLPGADLVDGDALPEDAFPGGHGTGVAGLVLAVAPEARVLPVRVCDAKGVCRASRVVQGVCYALERGPRPLVLNLSLGGDTPVEALEAILRQALSEGVPVVAAAGNQGKEGPAHYPAAWDLPGLLAVGALDEGLEAPAPFSTWGGYVDLAAPGEGLPCSAPGGGMASCRGTSFAAPLAAGALALLLEARPGLSPEAYARLLQEAARPLPFPKEAVGAGALDLARVPLN</sequence>
<gene>
    <name evidence="8" type="ORF">ENP73_00370</name>
</gene>
<dbReference type="Pfam" id="PF00082">
    <property type="entry name" value="Peptidase_S8"/>
    <property type="match status" value="1"/>
</dbReference>
<dbReference type="PROSITE" id="PS51892">
    <property type="entry name" value="SUBTILASE"/>
    <property type="match status" value="1"/>
</dbReference>
<feature type="active site" description="Charge relay system" evidence="5">
    <location>
        <position position="398"/>
    </location>
</feature>
<evidence type="ECO:0000256" key="3">
    <source>
        <dbReference type="ARBA" id="ARBA00022801"/>
    </source>
</evidence>
<evidence type="ECO:0000256" key="2">
    <source>
        <dbReference type="ARBA" id="ARBA00022670"/>
    </source>
</evidence>